<proteinExistence type="predicted"/>
<dbReference type="AlphaFoldDB" id="A0A1M5YDS2"/>
<dbReference type="EMBL" id="LT670817">
    <property type="protein sequence ID" value="SHI10102.1"/>
    <property type="molecule type" value="Genomic_DNA"/>
</dbReference>
<accession>A0A1M5YDS2</accession>
<keyword evidence="1" id="KW-0732">Signal</keyword>
<reference evidence="2 3" key="1">
    <citation type="submission" date="2016-11" db="EMBL/GenBank/DDBJ databases">
        <authorList>
            <person name="Jaros S."/>
            <person name="Januszkiewicz K."/>
            <person name="Wedrychowicz H."/>
        </authorList>
    </citation>
    <scope>NUCLEOTIDE SEQUENCE [LARGE SCALE GENOMIC DNA]</scope>
    <source>
        <strain evidence="2 3">GAS138</strain>
    </source>
</reference>
<organism evidence="2 3">
    <name type="scientific">Bradyrhizobium erythrophlei</name>
    <dbReference type="NCBI Taxonomy" id="1437360"/>
    <lineage>
        <taxon>Bacteria</taxon>
        <taxon>Pseudomonadati</taxon>
        <taxon>Pseudomonadota</taxon>
        <taxon>Alphaproteobacteria</taxon>
        <taxon>Hyphomicrobiales</taxon>
        <taxon>Nitrobacteraceae</taxon>
        <taxon>Bradyrhizobium</taxon>
    </lineage>
</organism>
<feature type="signal peptide" evidence="1">
    <location>
        <begin position="1"/>
        <end position="27"/>
    </location>
</feature>
<dbReference type="RefSeq" id="WP_079606254.1">
    <property type="nucleotide sequence ID" value="NZ_LT670817.1"/>
</dbReference>
<evidence type="ECO:0000256" key="1">
    <source>
        <dbReference type="SAM" id="SignalP"/>
    </source>
</evidence>
<gene>
    <name evidence="2" type="ORF">SAMN05443248_8193</name>
</gene>
<protein>
    <submittedName>
        <fullName evidence="2">Uncharacterized protein</fullName>
    </submittedName>
</protein>
<evidence type="ECO:0000313" key="3">
    <source>
        <dbReference type="Proteomes" id="UP000189796"/>
    </source>
</evidence>
<sequence>MKRIYACLAVTAGVALAGWASTAPAKAAPPTVTPSPGYDARLQEQRAAPVIYEPAAVASKRLSRRHKKPHYDGTH</sequence>
<feature type="chain" id="PRO_5012793594" evidence="1">
    <location>
        <begin position="28"/>
        <end position="75"/>
    </location>
</feature>
<name>A0A1M5YDS2_9BRAD</name>
<evidence type="ECO:0000313" key="2">
    <source>
        <dbReference type="EMBL" id="SHI10102.1"/>
    </source>
</evidence>
<dbReference type="Proteomes" id="UP000189796">
    <property type="component" value="Chromosome I"/>
</dbReference>